<evidence type="ECO:0000313" key="13">
    <source>
        <dbReference type="Proteomes" id="UP000094336"/>
    </source>
</evidence>
<keyword evidence="13" id="KW-1185">Reference proteome</keyword>
<proteinExistence type="inferred from homology"/>
<evidence type="ECO:0000256" key="3">
    <source>
        <dbReference type="ARBA" id="ARBA00020256"/>
    </source>
</evidence>
<reference evidence="13" key="1">
    <citation type="submission" date="2016-05" db="EMBL/GenBank/DDBJ databases">
        <title>Comparative genomics of biotechnologically important yeasts.</title>
        <authorList>
            <consortium name="DOE Joint Genome Institute"/>
            <person name="Riley R."/>
            <person name="Haridas S."/>
            <person name="Wolfe K.H."/>
            <person name="Lopes M.R."/>
            <person name="Hittinger C.T."/>
            <person name="Goker M."/>
            <person name="Salamov A."/>
            <person name="Wisecaver J."/>
            <person name="Long T.M."/>
            <person name="Aerts A.L."/>
            <person name="Barry K."/>
            <person name="Choi C."/>
            <person name="Clum A."/>
            <person name="Coughlan A.Y."/>
            <person name="Deshpande S."/>
            <person name="Douglass A.P."/>
            <person name="Hanson S.J."/>
            <person name="Klenk H.-P."/>
            <person name="Labutti K."/>
            <person name="Lapidus A."/>
            <person name="Lindquist E."/>
            <person name="Lipzen A."/>
            <person name="Meier-Kolthoff J.P."/>
            <person name="Ohm R.A."/>
            <person name="Otillar R.P."/>
            <person name="Pangilinan J."/>
            <person name="Peng Y."/>
            <person name="Rokas A."/>
            <person name="Rosa C.A."/>
            <person name="Scheuner C."/>
            <person name="Sibirny A.A."/>
            <person name="Slot J.C."/>
            <person name="Stielow J.B."/>
            <person name="Sun H."/>
            <person name="Kurtzman C.P."/>
            <person name="Blackwell M."/>
            <person name="Grigoriev I.V."/>
            <person name="Jeffries T.W."/>
        </authorList>
    </citation>
    <scope>NUCLEOTIDE SEQUENCE [LARGE SCALE GENOMIC DNA]</scope>
    <source>
        <strain evidence="13">NRRL Y-12698</strain>
    </source>
</reference>
<dbReference type="SUPFAM" id="SSF52540">
    <property type="entry name" value="P-loop containing nucleoside triphosphate hydrolases"/>
    <property type="match status" value="1"/>
</dbReference>
<dbReference type="OrthoDB" id="41266at2759"/>
<name>A0A1E3QZC8_9ASCO</name>
<dbReference type="Pfam" id="PF09439">
    <property type="entry name" value="SRPRB"/>
    <property type="match status" value="1"/>
</dbReference>
<evidence type="ECO:0000256" key="2">
    <source>
        <dbReference type="ARBA" id="ARBA00005619"/>
    </source>
</evidence>
<evidence type="ECO:0000256" key="6">
    <source>
        <dbReference type="ARBA" id="ARBA00022824"/>
    </source>
</evidence>
<evidence type="ECO:0000256" key="5">
    <source>
        <dbReference type="ARBA" id="ARBA00022741"/>
    </source>
</evidence>
<accession>A0A1E3QZC8</accession>
<keyword evidence="8" id="KW-0342">GTP-binding</keyword>
<evidence type="ECO:0000256" key="11">
    <source>
        <dbReference type="SAM" id="Phobius"/>
    </source>
</evidence>
<dbReference type="GeneID" id="30145527"/>
<evidence type="ECO:0000256" key="4">
    <source>
        <dbReference type="ARBA" id="ARBA00022692"/>
    </source>
</evidence>
<keyword evidence="10" id="KW-0675">Receptor</keyword>
<evidence type="ECO:0000256" key="1">
    <source>
        <dbReference type="ARBA" id="ARBA00004389"/>
    </source>
</evidence>
<dbReference type="EMBL" id="KV454426">
    <property type="protein sequence ID" value="ODQ82988.1"/>
    <property type="molecule type" value="Genomic_DNA"/>
</dbReference>
<evidence type="ECO:0000313" key="12">
    <source>
        <dbReference type="EMBL" id="ODQ82988.1"/>
    </source>
</evidence>
<comment type="subcellular location">
    <subcellularLocation>
        <location evidence="1">Endoplasmic reticulum membrane</location>
        <topology evidence="1">Single-pass membrane protein</topology>
    </subcellularLocation>
</comment>
<gene>
    <name evidence="12" type="ORF">BABINDRAFT_159467</name>
</gene>
<evidence type="ECO:0000256" key="10">
    <source>
        <dbReference type="ARBA" id="ARBA00023170"/>
    </source>
</evidence>
<keyword evidence="9 11" id="KW-0472">Membrane</keyword>
<evidence type="ECO:0000256" key="8">
    <source>
        <dbReference type="ARBA" id="ARBA00023134"/>
    </source>
</evidence>
<organism evidence="12 13">
    <name type="scientific">Babjeviella inositovora NRRL Y-12698</name>
    <dbReference type="NCBI Taxonomy" id="984486"/>
    <lineage>
        <taxon>Eukaryota</taxon>
        <taxon>Fungi</taxon>
        <taxon>Dikarya</taxon>
        <taxon>Ascomycota</taxon>
        <taxon>Saccharomycotina</taxon>
        <taxon>Pichiomycetes</taxon>
        <taxon>Serinales incertae sedis</taxon>
        <taxon>Babjeviella</taxon>
    </lineage>
</organism>
<dbReference type="RefSeq" id="XP_018988316.1">
    <property type="nucleotide sequence ID" value="XM_019127674.1"/>
</dbReference>
<evidence type="ECO:0000256" key="7">
    <source>
        <dbReference type="ARBA" id="ARBA00022989"/>
    </source>
</evidence>
<keyword evidence="6" id="KW-0256">Endoplasmic reticulum</keyword>
<dbReference type="Proteomes" id="UP000094336">
    <property type="component" value="Unassembled WGS sequence"/>
</dbReference>
<dbReference type="Gene3D" id="3.40.50.300">
    <property type="entry name" value="P-loop containing nucleotide triphosphate hydrolases"/>
    <property type="match status" value="1"/>
</dbReference>
<dbReference type="InterPro" id="IPR019009">
    <property type="entry name" value="SRP_receptor_beta_su"/>
</dbReference>
<keyword evidence="5" id="KW-0547">Nucleotide-binding</keyword>
<evidence type="ECO:0000256" key="9">
    <source>
        <dbReference type="ARBA" id="ARBA00023136"/>
    </source>
</evidence>
<dbReference type="AlphaFoldDB" id="A0A1E3QZC8"/>
<protein>
    <recommendedName>
        <fullName evidence="3">Signal recognition particle receptor subunit beta</fullName>
    </recommendedName>
</protein>
<feature type="transmembrane region" description="Helical" evidence="11">
    <location>
        <begin position="6"/>
        <end position="23"/>
    </location>
</feature>
<comment type="similarity">
    <text evidence="2">Belongs to the SRP receptor beta subunit family.</text>
</comment>
<dbReference type="InterPro" id="IPR027417">
    <property type="entry name" value="P-loop_NTPase"/>
</dbReference>
<dbReference type="STRING" id="984486.A0A1E3QZC8"/>
<sequence length="286" mass="31216">MELSSIVIFTLVLGIIATALVYLSQTFSLKSLTTKAGKPNFLVLGPNNGGKTTLTQRLVEHSLAAVNLDSQSEEDATALKDQQPTKFQTVMTTEPQTYKVPFPIAGTSGMKKQVFNVIDYPGHVSQKNLLLASLRKTLLPTIKGVVVVIDSTWSKAELEQLCANYLIPCLQITESKFGGVNYLFAVNKTDLFNSQSVLKLKTTLEAEINNLLKLAAQNVNTIAENETKSAIEDDDATGITGFHLAAAGSFTFDQLDGNMDFLGGSALNGETFKWEDWMDERVMNPI</sequence>
<keyword evidence="7 11" id="KW-1133">Transmembrane helix</keyword>
<dbReference type="GO" id="GO:0005789">
    <property type="term" value="C:endoplasmic reticulum membrane"/>
    <property type="evidence" value="ECO:0007669"/>
    <property type="project" value="UniProtKB-SubCell"/>
</dbReference>
<dbReference type="GO" id="GO:0005525">
    <property type="term" value="F:GTP binding"/>
    <property type="evidence" value="ECO:0007669"/>
    <property type="project" value="UniProtKB-KW"/>
</dbReference>
<keyword evidence="4 11" id="KW-0812">Transmembrane</keyword>